<feature type="signal peptide" evidence="1">
    <location>
        <begin position="1"/>
        <end position="21"/>
    </location>
</feature>
<dbReference type="Proteomes" id="UP000198287">
    <property type="component" value="Unassembled WGS sequence"/>
</dbReference>
<evidence type="ECO:0000313" key="2">
    <source>
        <dbReference type="EMBL" id="OXA49824.1"/>
    </source>
</evidence>
<accession>A0A226DYE1</accession>
<feature type="chain" id="PRO_5013347838" evidence="1">
    <location>
        <begin position="22"/>
        <end position="396"/>
    </location>
</feature>
<reference evidence="2 3" key="1">
    <citation type="submission" date="2015-12" db="EMBL/GenBank/DDBJ databases">
        <title>The genome of Folsomia candida.</title>
        <authorList>
            <person name="Faddeeva A."/>
            <person name="Derks M.F."/>
            <person name="Anvar Y."/>
            <person name="Smit S."/>
            <person name="Van Straalen N."/>
            <person name="Roelofs D."/>
        </authorList>
    </citation>
    <scope>NUCLEOTIDE SEQUENCE [LARGE SCALE GENOMIC DNA]</scope>
    <source>
        <strain evidence="2 3">VU population</strain>
        <tissue evidence="2">Whole body</tissue>
    </source>
</reference>
<dbReference type="AlphaFoldDB" id="A0A226DYE1"/>
<evidence type="ECO:0000313" key="3">
    <source>
        <dbReference type="Proteomes" id="UP000198287"/>
    </source>
</evidence>
<name>A0A226DYE1_FOLCA</name>
<proteinExistence type="predicted"/>
<gene>
    <name evidence="2" type="ORF">Fcan01_15863</name>
</gene>
<dbReference type="EMBL" id="LNIX01000010">
    <property type="protein sequence ID" value="OXA49824.1"/>
    <property type="molecule type" value="Genomic_DNA"/>
</dbReference>
<sequence length="396" mass="46782">MRIFLKIFADLLFTVLKISDSRSLALPTGTSYPDVLDSLWNCEVQIYHDGITSDMFQISRNAPTNILYKIRISQEYLYTRNYLIREFRCKLTFILLTYLTSNPGEQIPCQNQWESSVHFYYSKFKYSLIQRITTDNLVIILVTTFTRPDMITILRKFFTQNHEYLVINGGILYTKWSILCFEGFGNEFEKARCADYNTEGVLPVFNKLAHSPKFRRWEIHIYDLVMEGFYHDLIYEVFRRTNESLYFYEYRSIMTMFPNYIERFPIWQQIPTLVATRFHGYQFFTCYKQRSYPQSGFRLLSNMCEEGFPVPGKLEKTIFFRTSFGAWILMSVILVNCYNGIIITDLNAPLPGESPSVFKDLLCQGKILTSEDYKVRVPLKLEDREADVFFRNVGTK</sequence>
<protein>
    <submittedName>
        <fullName evidence="2">Uncharacterized protein</fullName>
    </submittedName>
</protein>
<evidence type="ECO:0000256" key="1">
    <source>
        <dbReference type="SAM" id="SignalP"/>
    </source>
</evidence>
<comment type="caution">
    <text evidence="2">The sequence shown here is derived from an EMBL/GenBank/DDBJ whole genome shotgun (WGS) entry which is preliminary data.</text>
</comment>
<keyword evidence="1" id="KW-0732">Signal</keyword>
<keyword evidence="3" id="KW-1185">Reference proteome</keyword>
<organism evidence="2 3">
    <name type="scientific">Folsomia candida</name>
    <name type="common">Springtail</name>
    <dbReference type="NCBI Taxonomy" id="158441"/>
    <lineage>
        <taxon>Eukaryota</taxon>
        <taxon>Metazoa</taxon>
        <taxon>Ecdysozoa</taxon>
        <taxon>Arthropoda</taxon>
        <taxon>Hexapoda</taxon>
        <taxon>Collembola</taxon>
        <taxon>Entomobryomorpha</taxon>
        <taxon>Isotomoidea</taxon>
        <taxon>Isotomidae</taxon>
        <taxon>Proisotominae</taxon>
        <taxon>Folsomia</taxon>
    </lineage>
</organism>